<dbReference type="OrthoDB" id="60977at2759"/>
<dbReference type="EMBL" id="KK583686">
    <property type="protein sequence ID" value="KDO17366.1"/>
    <property type="molecule type" value="Genomic_DNA"/>
</dbReference>
<reference evidence="2 3" key="1">
    <citation type="journal article" date="2013" name="PLoS Genet.">
        <title>Distinctive expansion of potential virulence genes in the genome of the oomycete fish pathogen Saprolegnia parasitica.</title>
        <authorList>
            <person name="Jiang R.H."/>
            <person name="de Bruijn I."/>
            <person name="Haas B.J."/>
            <person name="Belmonte R."/>
            <person name="Lobach L."/>
            <person name="Christie J."/>
            <person name="van den Ackerveken G."/>
            <person name="Bottin A."/>
            <person name="Bulone V."/>
            <person name="Diaz-Moreno S.M."/>
            <person name="Dumas B."/>
            <person name="Fan L."/>
            <person name="Gaulin E."/>
            <person name="Govers F."/>
            <person name="Grenville-Briggs L.J."/>
            <person name="Horner N.R."/>
            <person name="Levin J.Z."/>
            <person name="Mammella M."/>
            <person name="Meijer H.J."/>
            <person name="Morris P."/>
            <person name="Nusbaum C."/>
            <person name="Oome S."/>
            <person name="Phillips A.J."/>
            <person name="van Rooyen D."/>
            <person name="Rzeszutek E."/>
            <person name="Saraiva M."/>
            <person name="Secombes C.J."/>
            <person name="Seidl M.F."/>
            <person name="Snel B."/>
            <person name="Stassen J.H."/>
            <person name="Sykes S."/>
            <person name="Tripathy S."/>
            <person name="van den Berg H."/>
            <person name="Vega-Arreguin J.C."/>
            <person name="Wawra S."/>
            <person name="Young S.K."/>
            <person name="Zeng Q."/>
            <person name="Dieguez-Uribeondo J."/>
            <person name="Russ C."/>
            <person name="Tyler B.M."/>
            <person name="van West P."/>
        </authorList>
    </citation>
    <scope>NUCLEOTIDE SEQUENCE [LARGE SCALE GENOMIC DNA]</scope>
    <source>
        <strain evidence="2 3">CBS 223.65</strain>
    </source>
</reference>
<dbReference type="RefSeq" id="XP_012211926.1">
    <property type="nucleotide sequence ID" value="XM_012356536.1"/>
</dbReference>
<keyword evidence="3" id="KW-1185">Reference proteome</keyword>
<dbReference type="AlphaFoldDB" id="A0A067BSV0"/>
<dbReference type="GeneID" id="24138761"/>
<evidence type="ECO:0000313" key="3">
    <source>
        <dbReference type="Proteomes" id="UP000030745"/>
    </source>
</evidence>
<dbReference type="KEGG" id="spar:SPRG_17204"/>
<gene>
    <name evidence="2" type="ORF">SPRG_17204</name>
</gene>
<dbReference type="OMA" id="KRARFRW"/>
<evidence type="ECO:0000313" key="2">
    <source>
        <dbReference type="EMBL" id="KDO17366.1"/>
    </source>
</evidence>
<feature type="region of interest" description="Disordered" evidence="1">
    <location>
        <begin position="109"/>
        <end position="129"/>
    </location>
</feature>
<name>A0A067BSV0_SAPPC</name>
<evidence type="ECO:0000256" key="1">
    <source>
        <dbReference type="SAM" id="MobiDB-lite"/>
    </source>
</evidence>
<protein>
    <submittedName>
        <fullName evidence="2">Uncharacterized protein</fullName>
    </submittedName>
</protein>
<feature type="compositionally biased region" description="Low complexity" evidence="1">
    <location>
        <begin position="115"/>
        <end position="129"/>
    </location>
</feature>
<dbReference type="Proteomes" id="UP000030745">
    <property type="component" value="Unassembled WGS sequence"/>
</dbReference>
<dbReference type="VEuPathDB" id="FungiDB:SPRG_17204"/>
<sequence>MVAQSCSVVASDAVLTLTDLELPSAPIACGRSIAQQRQYFVRLLCREVLKVHALLRAPFEKRHVIDTCRAVEESLFAANADCFEAYVRHMRSRVQLIAKKGCALVRQTSDDDVMPTPTESTDAAPASTTPEETAAAFQQAQLRYTVGATWIKNQRKRSRFRWSVASPAEEAHVDAVMASARADVLASLRTMYADPLALYEAQLRQSLAVQHRDWVAYDLSVVQSLRKALRPDTETDAETSTLYTQIQRLLKEKALFDYMWAMEMAST</sequence>
<accession>A0A067BSV0</accession>
<organism evidence="2 3">
    <name type="scientific">Saprolegnia parasitica (strain CBS 223.65)</name>
    <dbReference type="NCBI Taxonomy" id="695850"/>
    <lineage>
        <taxon>Eukaryota</taxon>
        <taxon>Sar</taxon>
        <taxon>Stramenopiles</taxon>
        <taxon>Oomycota</taxon>
        <taxon>Saprolegniomycetes</taxon>
        <taxon>Saprolegniales</taxon>
        <taxon>Saprolegniaceae</taxon>
        <taxon>Saprolegnia</taxon>
    </lineage>
</organism>
<proteinExistence type="predicted"/>